<dbReference type="Proteomes" id="UP000483432">
    <property type="component" value="Unassembled WGS sequence"/>
</dbReference>
<organism evidence="4 5">
    <name type="scientific">Sulfuriferula multivorans</name>
    <dbReference type="NCBI Taxonomy" id="1559896"/>
    <lineage>
        <taxon>Bacteria</taxon>
        <taxon>Pseudomonadati</taxon>
        <taxon>Pseudomonadota</taxon>
        <taxon>Betaproteobacteria</taxon>
        <taxon>Nitrosomonadales</taxon>
        <taxon>Sulfuricellaceae</taxon>
        <taxon>Sulfuriferula</taxon>
    </lineage>
</organism>
<feature type="domain" description="DUF4124" evidence="3">
    <location>
        <begin position="17"/>
        <end position="62"/>
    </location>
</feature>
<keyword evidence="2" id="KW-0732">Signal</keyword>
<dbReference type="InterPro" id="IPR025392">
    <property type="entry name" value="DUF4124"/>
</dbReference>
<feature type="compositionally biased region" description="Polar residues" evidence="1">
    <location>
        <begin position="99"/>
        <end position="108"/>
    </location>
</feature>
<evidence type="ECO:0000256" key="1">
    <source>
        <dbReference type="SAM" id="MobiDB-lite"/>
    </source>
</evidence>
<feature type="region of interest" description="Disordered" evidence="1">
    <location>
        <begin position="73"/>
        <end position="108"/>
    </location>
</feature>
<dbReference type="Pfam" id="PF13511">
    <property type="entry name" value="DUF4124"/>
    <property type="match status" value="1"/>
</dbReference>
<feature type="signal peptide" evidence="2">
    <location>
        <begin position="1"/>
        <end position="19"/>
    </location>
</feature>
<accession>A0A7C9P342</accession>
<proteinExistence type="predicted"/>
<feature type="chain" id="PRO_5028856792" evidence="2">
    <location>
        <begin position="20"/>
        <end position="155"/>
    </location>
</feature>
<dbReference type="EMBL" id="JAAFGW010000074">
    <property type="protein sequence ID" value="NDP48026.1"/>
    <property type="molecule type" value="Genomic_DNA"/>
</dbReference>
<dbReference type="AlphaFoldDB" id="A0A7C9P342"/>
<evidence type="ECO:0000259" key="3">
    <source>
        <dbReference type="Pfam" id="PF13511"/>
    </source>
</evidence>
<reference evidence="4 5" key="1">
    <citation type="submission" date="2019-09" db="EMBL/GenBank/DDBJ databases">
        <title>H2 Metabolism Revealed by Metagenomic Analysis in Subglacial Sediment of East Antarctica.</title>
        <authorList>
            <person name="Yang Z."/>
            <person name="Zhang Y."/>
            <person name="Lv Y."/>
            <person name="Yan W."/>
            <person name="Xiao X."/>
            <person name="Sun B."/>
            <person name="Ma H."/>
        </authorList>
    </citation>
    <scope>NUCLEOTIDE SEQUENCE [LARGE SCALE GENOMIC DNA]</scope>
    <source>
        <strain evidence="4">Bin2_2</strain>
    </source>
</reference>
<evidence type="ECO:0000313" key="5">
    <source>
        <dbReference type="Proteomes" id="UP000483432"/>
    </source>
</evidence>
<evidence type="ECO:0000313" key="4">
    <source>
        <dbReference type="EMBL" id="NDP48026.1"/>
    </source>
</evidence>
<evidence type="ECO:0000256" key="2">
    <source>
        <dbReference type="SAM" id="SignalP"/>
    </source>
</evidence>
<protein>
    <submittedName>
        <fullName evidence="4">DUF4124 domain-containing protein</fullName>
    </submittedName>
</protein>
<name>A0A7C9P342_9PROT</name>
<gene>
    <name evidence="4" type="ORF">GZ085_06450</name>
</gene>
<comment type="caution">
    <text evidence="4">The sequence shown here is derived from an EMBL/GenBank/DDBJ whole genome shotgun (WGS) entry which is preliminary data.</text>
</comment>
<sequence length="155" mass="17163">MHLPAFVLLTLISLSPAIAAAQATLNKCIDAQGAVTYSNKPCSKAQEVHKVNIDPAPVPDLPRPVPVQMQTTQPAVSIDDLIPAPETRPLKLQRDSGKATRNSSASKCDTLSNTLGRVLDKMDQARRKGYTLEQMNKWNEEVRNLERQKQQSRCF</sequence>
<feature type="compositionally biased region" description="Basic and acidic residues" evidence="1">
    <location>
        <begin position="88"/>
        <end position="98"/>
    </location>
</feature>